<dbReference type="EMBL" id="LNYL01000050">
    <property type="protein sequence ID" value="KTD24592.1"/>
    <property type="molecule type" value="Genomic_DNA"/>
</dbReference>
<reference evidence="1 2" key="1">
    <citation type="submission" date="2015-11" db="EMBL/GenBank/DDBJ databases">
        <title>Genomic analysis of 38 Legionella species identifies large and diverse effector repertoires.</title>
        <authorList>
            <person name="Burstein D."/>
            <person name="Amaro F."/>
            <person name="Zusman T."/>
            <person name="Lifshitz Z."/>
            <person name="Cohen O."/>
            <person name="Gilbert J.A."/>
            <person name="Pupko T."/>
            <person name="Shuman H.A."/>
            <person name="Segal G."/>
        </authorList>
    </citation>
    <scope>NUCLEOTIDE SEQUENCE [LARGE SCALE GENOMIC DNA]</scope>
    <source>
        <strain evidence="1 2">PX-1-G2-E2</strain>
    </source>
</reference>
<dbReference type="RefSeq" id="WP_058453365.1">
    <property type="nucleotide sequence ID" value="NZ_CAAAIB010000002.1"/>
</dbReference>
<dbReference type="AlphaFoldDB" id="A0A0W0VWG4"/>
<comment type="caution">
    <text evidence="1">The sequence shown here is derived from an EMBL/GenBank/DDBJ whole genome shotgun (WGS) entry which is preliminary data.</text>
</comment>
<dbReference type="PATRIC" id="fig|466.6.peg.2856"/>
<dbReference type="STRING" id="466.Lmac_2679"/>
<dbReference type="Proteomes" id="UP000054908">
    <property type="component" value="Unassembled WGS sequence"/>
</dbReference>
<dbReference type="OrthoDB" id="9814045at2"/>
<keyword evidence="2" id="KW-1185">Reference proteome</keyword>
<evidence type="ECO:0000313" key="1">
    <source>
        <dbReference type="EMBL" id="KTD24592.1"/>
    </source>
</evidence>
<sequence>MKFRYDEAKNANLLTTRGIGFEEIILEIKNGNLIDILEHHNQAKYPNQKIMQIRCLGKIYCVPYVKEMDGSLFLKTLYPSRKATKKYL</sequence>
<accession>A0A0W0VWG4</accession>
<name>A0A0W0VWG4_9GAMM</name>
<protein>
    <recommendedName>
        <fullName evidence="3">Toxin</fullName>
    </recommendedName>
</protein>
<gene>
    <name evidence="1" type="ORF">Lmac_2679</name>
</gene>
<organism evidence="1 2">
    <name type="scientific">Legionella maceachernii</name>
    <dbReference type="NCBI Taxonomy" id="466"/>
    <lineage>
        <taxon>Bacteria</taxon>
        <taxon>Pseudomonadati</taxon>
        <taxon>Pseudomonadota</taxon>
        <taxon>Gammaproteobacteria</taxon>
        <taxon>Legionellales</taxon>
        <taxon>Legionellaceae</taxon>
        <taxon>Legionella</taxon>
    </lineage>
</organism>
<evidence type="ECO:0008006" key="3">
    <source>
        <dbReference type="Google" id="ProtNLM"/>
    </source>
</evidence>
<proteinExistence type="predicted"/>
<evidence type="ECO:0000313" key="2">
    <source>
        <dbReference type="Proteomes" id="UP000054908"/>
    </source>
</evidence>